<dbReference type="InterPro" id="IPR003870">
    <property type="entry name" value="DUF222"/>
</dbReference>
<dbReference type="KEGG" id="many:MANY_29500"/>
<evidence type="ECO:0000259" key="2">
    <source>
        <dbReference type="Pfam" id="PF02720"/>
    </source>
</evidence>
<dbReference type="RefSeq" id="WP_163804910.1">
    <property type="nucleotide sequence ID" value="NZ_AP022620.1"/>
</dbReference>
<feature type="compositionally biased region" description="Basic and acidic residues" evidence="1">
    <location>
        <begin position="438"/>
        <end position="448"/>
    </location>
</feature>
<sequence length="448" mass="48719">MLSSTVLRAFEAVDAALDTVAELDLDSLDSADLLHLAALTEKAIRRHTVVSHDASHHLHQRSVAEIGGAAGKVLADWLRISPAEARRRARITEPLCERTALTGEKLAPRQPAAAAAWRAGELDPEHLRVIQKFLGDLPLEVTAPEREKAEAFLAEHARLLRPDQLARLAERLALEINPDGTFSDEDRARKRSFILGRQRSDGMTEARLVATPELRAYLEAVLAKFGAPGMCNPADQTAVTDGEPVPAQAAADTRSVGQRHHDALMAMVRSKLGDPALGQHNGLPVTVIVSATLQELQDKTGHGVTGGGGLIPMRDVIRMAAHSYHYLALFDGVTGQSLWLGRTKRLASPDQRIVLHARDRGCTAPGCTVPGYGCQVHHAVKDWSDGGNTNIDELAFACKCDNLLVESGGWLTRKRPNGDTEWIPPPHLPIRGGTNTYHHPERFLNKDP</sequence>
<dbReference type="InterPro" id="IPR003615">
    <property type="entry name" value="HNH_nuc"/>
</dbReference>
<reference evidence="3 4" key="1">
    <citation type="journal article" date="2019" name="Emerg. Microbes Infect.">
        <title>Comprehensive subspecies identification of 175 nontuberculous mycobacteria species based on 7547 genomic profiles.</title>
        <authorList>
            <person name="Matsumoto Y."/>
            <person name="Kinjo T."/>
            <person name="Motooka D."/>
            <person name="Nabeya D."/>
            <person name="Jung N."/>
            <person name="Uechi K."/>
            <person name="Horii T."/>
            <person name="Iida T."/>
            <person name="Fujita J."/>
            <person name="Nakamura S."/>
        </authorList>
    </citation>
    <scope>NUCLEOTIDE SEQUENCE [LARGE SCALE GENOMIC DNA]</scope>
    <source>
        <strain evidence="3 4">JCM 30275</strain>
    </source>
</reference>
<keyword evidence="4" id="KW-1185">Reference proteome</keyword>
<dbReference type="Pfam" id="PF02720">
    <property type="entry name" value="DUF222"/>
    <property type="match status" value="1"/>
</dbReference>
<proteinExistence type="predicted"/>
<dbReference type="AlphaFoldDB" id="A0A6N4WB75"/>
<dbReference type="Proteomes" id="UP000467249">
    <property type="component" value="Chromosome"/>
</dbReference>
<protein>
    <recommendedName>
        <fullName evidence="2">DUF222 domain-containing protein</fullName>
    </recommendedName>
</protein>
<organism evidence="3 4">
    <name type="scientific">Mycolicibacterium anyangense</name>
    <dbReference type="NCBI Taxonomy" id="1431246"/>
    <lineage>
        <taxon>Bacteria</taxon>
        <taxon>Bacillati</taxon>
        <taxon>Actinomycetota</taxon>
        <taxon>Actinomycetes</taxon>
        <taxon>Mycobacteriales</taxon>
        <taxon>Mycobacteriaceae</taxon>
        <taxon>Mycolicibacterium</taxon>
    </lineage>
</organism>
<accession>A0A6N4WB75</accession>
<name>A0A6N4WB75_9MYCO</name>
<dbReference type="CDD" id="cd00085">
    <property type="entry name" value="HNHc"/>
    <property type="match status" value="1"/>
</dbReference>
<dbReference type="EMBL" id="AP022620">
    <property type="protein sequence ID" value="BBZ77613.1"/>
    <property type="molecule type" value="Genomic_DNA"/>
</dbReference>
<evidence type="ECO:0000313" key="4">
    <source>
        <dbReference type="Proteomes" id="UP000467249"/>
    </source>
</evidence>
<feature type="domain" description="DUF222" evidence="2">
    <location>
        <begin position="40"/>
        <end position="359"/>
    </location>
</feature>
<gene>
    <name evidence="3" type="ORF">MANY_29500</name>
</gene>
<evidence type="ECO:0000256" key="1">
    <source>
        <dbReference type="SAM" id="MobiDB-lite"/>
    </source>
</evidence>
<feature type="region of interest" description="Disordered" evidence="1">
    <location>
        <begin position="416"/>
        <end position="448"/>
    </location>
</feature>
<evidence type="ECO:0000313" key="3">
    <source>
        <dbReference type="EMBL" id="BBZ77613.1"/>
    </source>
</evidence>